<sequence>MAAAAKQAPDTISYGTGGIGSLAHVSTVLLQQLGDFKLTHVPYRGGGPAIQRCCPENCHSWSRRFRGGSSTSGLGRCAPSP</sequence>
<name>A0A6J4JC45_9PROT</name>
<proteinExistence type="inferred from homology"/>
<evidence type="ECO:0000313" key="2">
    <source>
        <dbReference type="EMBL" id="CAA9275055.1"/>
    </source>
</evidence>
<reference evidence="2" key="1">
    <citation type="submission" date="2020-02" db="EMBL/GenBank/DDBJ databases">
        <authorList>
            <person name="Meier V. D."/>
        </authorList>
    </citation>
    <scope>NUCLEOTIDE SEQUENCE</scope>
    <source>
        <strain evidence="2">AVDCRST_MAG08</strain>
    </source>
</reference>
<dbReference type="Gene3D" id="3.40.190.10">
    <property type="entry name" value="Periplasmic binding protein-like II"/>
    <property type="match status" value="1"/>
</dbReference>
<protein>
    <submittedName>
        <fullName evidence="2">BUG/TctC family periplasmic protein</fullName>
    </submittedName>
</protein>
<gene>
    <name evidence="2" type="ORF">AVDCRST_MAG08-3395</name>
</gene>
<dbReference type="AlphaFoldDB" id="A0A6J4JC45"/>
<dbReference type="Pfam" id="PF03401">
    <property type="entry name" value="TctC"/>
    <property type="match status" value="1"/>
</dbReference>
<dbReference type="EMBL" id="CADCTG010000254">
    <property type="protein sequence ID" value="CAA9275055.1"/>
    <property type="molecule type" value="Genomic_DNA"/>
</dbReference>
<dbReference type="InterPro" id="IPR005064">
    <property type="entry name" value="BUG"/>
</dbReference>
<organism evidence="2">
    <name type="scientific">uncultured Acetobacteraceae bacterium</name>
    <dbReference type="NCBI Taxonomy" id="169975"/>
    <lineage>
        <taxon>Bacteria</taxon>
        <taxon>Pseudomonadati</taxon>
        <taxon>Pseudomonadota</taxon>
        <taxon>Alphaproteobacteria</taxon>
        <taxon>Acetobacterales</taxon>
        <taxon>Acetobacteraceae</taxon>
        <taxon>environmental samples</taxon>
    </lineage>
</organism>
<evidence type="ECO:0000256" key="1">
    <source>
        <dbReference type="ARBA" id="ARBA00006987"/>
    </source>
</evidence>
<accession>A0A6J4JC45</accession>
<comment type="similarity">
    <text evidence="1">Belongs to the UPF0065 (bug) family.</text>
</comment>